<dbReference type="Proteomes" id="UP001054945">
    <property type="component" value="Unassembled WGS sequence"/>
</dbReference>
<sequence length="119" mass="13749">MFQRFQTRFCCRRCQNLLPNPKEGPALEKNIIFWDPSGSSTNTRGLFARVRPNLLRAPFSTEGSSSLFKVRGDVSPQHYTKLIAHEEVRDLTLRQWGSWKNSKLSELKAFQGAFPHLLR</sequence>
<protein>
    <submittedName>
        <fullName evidence="1">Uncharacterized protein</fullName>
    </submittedName>
</protein>
<accession>A0AAV4UH37</accession>
<evidence type="ECO:0000313" key="1">
    <source>
        <dbReference type="EMBL" id="GIY56944.1"/>
    </source>
</evidence>
<comment type="caution">
    <text evidence="1">The sequence shown here is derived from an EMBL/GenBank/DDBJ whole genome shotgun (WGS) entry which is preliminary data.</text>
</comment>
<keyword evidence="2" id="KW-1185">Reference proteome</keyword>
<organism evidence="1 2">
    <name type="scientific">Caerostris extrusa</name>
    <name type="common">Bark spider</name>
    <name type="synonym">Caerostris bankana</name>
    <dbReference type="NCBI Taxonomy" id="172846"/>
    <lineage>
        <taxon>Eukaryota</taxon>
        <taxon>Metazoa</taxon>
        <taxon>Ecdysozoa</taxon>
        <taxon>Arthropoda</taxon>
        <taxon>Chelicerata</taxon>
        <taxon>Arachnida</taxon>
        <taxon>Araneae</taxon>
        <taxon>Araneomorphae</taxon>
        <taxon>Entelegynae</taxon>
        <taxon>Araneoidea</taxon>
        <taxon>Araneidae</taxon>
        <taxon>Caerostris</taxon>
    </lineage>
</organism>
<evidence type="ECO:0000313" key="2">
    <source>
        <dbReference type="Proteomes" id="UP001054945"/>
    </source>
</evidence>
<reference evidence="1 2" key="1">
    <citation type="submission" date="2021-06" db="EMBL/GenBank/DDBJ databases">
        <title>Caerostris extrusa draft genome.</title>
        <authorList>
            <person name="Kono N."/>
            <person name="Arakawa K."/>
        </authorList>
    </citation>
    <scope>NUCLEOTIDE SEQUENCE [LARGE SCALE GENOMIC DNA]</scope>
</reference>
<feature type="non-terminal residue" evidence="1">
    <location>
        <position position="119"/>
    </location>
</feature>
<dbReference type="AlphaFoldDB" id="A0AAV4UH37"/>
<proteinExistence type="predicted"/>
<name>A0AAV4UH37_CAEEX</name>
<dbReference type="EMBL" id="BPLR01012833">
    <property type="protein sequence ID" value="GIY56944.1"/>
    <property type="molecule type" value="Genomic_DNA"/>
</dbReference>
<gene>
    <name evidence="1" type="ORF">CEXT_617321</name>
</gene>